<dbReference type="EMBL" id="CCNB01000004">
    <property type="protein sequence ID" value="CDX25104.1"/>
    <property type="molecule type" value="Genomic_DNA"/>
</dbReference>
<gene>
    <name evidence="1" type="ORF">MPLDJ20_120086</name>
</gene>
<protein>
    <submittedName>
        <fullName evidence="1">Uncharacterized protein</fullName>
    </submittedName>
</protein>
<organism evidence="1 2">
    <name type="scientific">Mesorhizobium plurifarium</name>
    <dbReference type="NCBI Taxonomy" id="69974"/>
    <lineage>
        <taxon>Bacteria</taxon>
        <taxon>Pseudomonadati</taxon>
        <taxon>Pseudomonadota</taxon>
        <taxon>Alphaproteobacteria</taxon>
        <taxon>Hyphomicrobiales</taxon>
        <taxon>Phyllobacteriaceae</taxon>
        <taxon>Mesorhizobium</taxon>
    </lineage>
</organism>
<evidence type="ECO:0000313" key="2">
    <source>
        <dbReference type="Proteomes" id="UP000046373"/>
    </source>
</evidence>
<evidence type="ECO:0000313" key="1">
    <source>
        <dbReference type="EMBL" id="CDX25104.1"/>
    </source>
</evidence>
<reference evidence="1 2" key="1">
    <citation type="submission" date="2014-08" db="EMBL/GenBank/DDBJ databases">
        <authorList>
            <person name="Moulin Lionel"/>
        </authorList>
    </citation>
    <scope>NUCLEOTIDE SEQUENCE [LARGE SCALE GENOMIC DNA]</scope>
</reference>
<sequence length="157" mass="17288">MDITLRGHHVTSHHVQLTFGFGHILAKFADFVMDPFQQLEHQFVRGFRHCASATTSGYSNTIVLNHRVRQKLVAHGLQVGFGLGLVGSGELDVEHLALAHLADAVEAQSGERMLDRLALRVEDGVLEGDGDTGFHRYSWADRRLAKGLPLSGRPISI</sequence>
<name>A0A090G207_MESPL</name>
<dbReference type="Proteomes" id="UP000046373">
    <property type="component" value="Unassembled WGS sequence"/>
</dbReference>
<dbReference type="AlphaFoldDB" id="A0A090G207"/>
<accession>A0A090G207</accession>
<proteinExistence type="predicted"/>